<dbReference type="PANTHER" id="PTHR42939:SF1">
    <property type="entry name" value="ABC TRANSPORTER ATP-BINDING PROTEIN ALBC-RELATED"/>
    <property type="match status" value="1"/>
</dbReference>
<dbReference type="InterPro" id="IPR003593">
    <property type="entry name" value="AAA+_ATPase"/>
</dbReference>
<dbReference type="PROSITE" id="PS50893">
    <property type="entry name" value="ABC_TRANSPORTER_2"/>
    <property type="match status" value="1"/>
</dbReference>
<dbReference type="PANTHER" id="PTHR42939">
    <property type="entry name" value="ABC TRANSPORTER ATP-BINDING PROTEIN ALBC-RELATED"/>
    <property type="match status" value="1"/>
</dbReference>
<accession>A0A2C9XRZ5</accession>
<dbReference type="SUPFAM" id="SSF52540">
    <property type="entry name" value="P-loop containing nucleoside triphosphate hydrolases"/>
    <property type="match status" value="1"/>
</dbReference>
<evidence type="ECO:0000259" key="4">
    <source>
        <dbReference type="PROSITE" id="PS50893"/>
    </source>
</evidence>
<dbReference type="AlphaFoldDB" id="A0A2C9XRZ5"/>
<sequence>MSYLEVHDVRVIRKGKNILDSVTITGNLGEAVGFIGPNGSGKSMLFKAICGFINIHEGSIKVGEERVGEDVDFPTKTGILIEHAGLIPSMSGYENLYSLSLLTKTVSKADVLELLQLVGLLENKDLKVSKYSLGMKQRLGIAQALMDDPSLVILDEPFNGLDNQGIELLLSIIEDLKKRGKLILLTSHRNEDLEKVCDKFYKVENGVYTPIEV</sequence>
<comment type="caution">
    <text evidence="5">The sequence shown here is derived from an EMBL/GenBank/DDBJ whole genome shotgun (WGS) entry which is preliminary data.</text>
</comment>
<dbReference type="InterPro" id="IPR017871">
    <property type="entry name" value="ABC_transporter-like_CS"/>
</dbReference>
<evidence type="ECO:0000313" key="5">
    <source>
        <dbReference type="EMBL" id="OTP12618.1"/>
    </source>
</evidence>
<dbReference type="InterPro" id="IPR027417">
    <property type="entry name" value="P-loop_NTPase"/>
</dbReference>
<dbReference type="Pfam" id="PF00005">
    <property type="entry name" value="ABC_tran"/>
    <property type="match status" value="1"/>
</dbReference>
<dbReference type="STRING" id="1987383.A5844_000851"/>
<dbReference type="CDD" id="cd03230">
    <property type="entry name" value="ABC_DR_subfamily_A"/>
    <property type="match status" value="1"/>
</dbReference>
<keyword evidence="6" id="KW-1185">Reference proteome</keyword>
<dbReference type="Proteomes" id="UP000194933">
    <property type="component" value="Unassembled WGS sequence"/>
</dbReference>
<name>A0A2C9XRZ5_9ENTE</name>
<keyword evidence="1" id="KW-0813">Transport</keyword>
<proteinExistence type="predicted"/>
<evidence type="ECO:0000256" key="2">
    <source>
        <dbReference type="ARBA" id="ARBA00022741"/>
    </source>
</evidence>
<keyword evidence="3" id="KW-0067">ATP-binding</keyword>
<dbReference type="GO" id="GO:0005524">
    <property type="term" value="F:ATP binding"/>
    <property type="evidence" value="ECO:0007669"/>
    <property type="project" value="UniProtKB-KW"/>
</dbReference>
<feature type="domain" description="ABC transporter" evidence="4">
    <location>
        <begin position="4"/>
        <end position="213"/>
    </location>
</feature>
<dbReference type="PROSITE" id="PS00211">
    <property type="entry name" value="ABC_TRANSPORTER_1"/>
    <property type="match status" value="1"/>
</dbReference>
<protein>
    <recommendedName>
        <fullName evidence="4">ABC transporter domain-containing protein</fullName>
    </recommendedName>
</protein>
<dbReference type="SMART" id="SM00382">
    <property type="entry name" value="AAA"/>
    <property type="match status" value="1"/>
</dbReference>
<dbReference type="EMBL" id="NGMO01000001">
    <property type="protein sequence ID" value="OTP12618.1"/>
    <property type="molecule type" value="Genomic_DNA"/>
</dbReference>
<evidence type="ECO:0000256" key="1">
    <source>
        <dbReference type="ARBA" id="ARBA00022448"/>
    </source>
</evidence>
<evidence type="ECO:0000256" key="3">
    <source>
        <dbReference type="ARBA" id="ARBA00022840"/>
    </source>
</evidence>
<dbReference type="RefSeq" id="WP_086284030.1">
    <property type="nucleotide sequence ID" value="NZ_NGMO01000001.1"/>
</dbReference>
<reference evidence="5 6" key="1">
    <citation type="submission" date="2017-05" db="EMBL/GenBank/DDBJ databases">
        <title>The Genome Sequence of Enterococcus sp. 10A9_DIV0425.</title>
        <authorList>
            <consortium name="The Broad Institute Genomics Platform"/>
            <consortium name="The Broad Institute Genomic Center for Infectious Diseases"/>
            <person name="Earl A."/>
            <person name="Manson A."/>
            <person name="Schwartman J."/>
            <person name="Gilmore M."/>
            <person name="Abouelleil A."/>
            <person name="Cao P."/>
            <person name="Chapman S."/>
            <person name="Cusick C."/>
            <person name="Shea T."/>
            <person name="Young S."/>
            <person name="Neafsey D."/>
            <person name="Nusbaum C."/>
            <person name="Birren B."/>
        </authorList>
    </citation>
    <scope>NUCLEOTIDE SEQUENCE [LARGE SCALE GENOMIC DNA]</scope>
    <source>
        <strain evidence="5 6">10A9_DIV0425</strain>
    </source>
</reference>
<organism evidence="5 6">
    <name type="scientific">Candidatus Enterococcus wittei</name>
    <dbReference type="NCBI Taxonomy" id="1987383"/>
    <lineage>
        <taxon>Bacteria</taxon>
        <taxon>Bacillati</taxon>
        <taxon>Bacillota</taxon>
        <taxon>Bacilli</taxon>
        <taxon>Lactobacillales</taxon>
        <taxon>Enterococcaceae</taxon>
        <taxon>Enterococcus</taxon>
    </lineage>
</organism>
<gene>
    <name evidence="5" type="ORF">A5844_000851</name>
</gene>
<dbReference type="GO" id="GO:0016887">
    <property type="term" value="F:ATP hydrolysis activity"/>
    <property type="evidence" value="ECO:0007669"/>
    <property type="project" value="InterPro"/>
</dbReference>
<dbReference type="InterPro" id="IPR003439">
    <property type="entry name" value="ABC_transporter-like_ATP-bd"/>
</dbReference>
<evidence type="ECO:0000313" key="6">
    <source>
        <dbReference type="Proteomes" id="UP000194933"/>
    </source>
</evidence>
<dbReference type="Gene3D" id="3.40.50.300">
    <property type="entry name" value="P-loop containing nucleotide triphosphate hydrolases"/>
    <property type="match status" value="1"/>
</dbReference>
<keyword evidence="2" id="KW-0547">Nucleotide-binding</keyword>
<dbReference type="InterPro" id="IPR051782">
    <property type="entry name" value="ABC_Transporter_VariousFunc"/>
</dbReference>